<reference evidence="4 5" key="1">
    <citation type="submission" date="2018-06" db="EMBL/GenBank/DDBJ databases">
        <authorList>
            <consortium name="Pathogen Informatics"/>
            <person name="Doyle S."/>
        </authorList>
    </citation>
    <scope>NUCLEOTIDE SEQUENCE [LARGE SCALE GENOMIC DNA]</scope>
    <source>
        <strain evidence="4 5">NCTC11370</strain>
    </source>
</reference>
<dbReference type="PROSITE" id="PS50297">
    <property type="entry name" value="ANK_REP_REGION"/>
    <property type="match status" value="1"/>
</dbReference>
<dbReference type="PROSITE" id="PS50088">
    <property type="entry name" value="ANK_REPEAT"/>
    <property type="match status" value="1"/>
</dbReference>
<dbReference type="Gene3D" id="3.50.50.60">
    <property type="entry name" value="FAD/NAD(P)-binding domain"/>
    <property type="match status" value="1"/>
</dbReference>
<dbReference type="InterPro" id="IPR002110">
    <property type="entry name" value="Ankyrin_rpt"/>
</dbReference>
<gene>
    <name evidence="4" type="ORF">NCTC11370_00498</name>
</gene>
<keyword evidence="5" id="KW-1185">Reference proteome</keyword>
<proteinExistence type="predicted"/>
<name>A0A377G6Q3_9GAMM</name>
<evidence type="ECO:0000256" key="2">
    <source>
        <dbReference type="SAM" id="Coils"/>
    </source>
</evidence>
<feature type="coiled-coil region" evidence="2">
    <location>
        <begin position="273"/>
        <end position="324"/>
    </location>
</feature>
<dbReference type="Proteomes" id="UP000254554">
    <property type="component" value="Unassembled WGS sequence"/>
</dbReference>
<dbReference type="SUPFAM" id="SSF48403">
    <property type="entry name" value="Ankyrin repeat"/>
    <property type="match status" value="1"/>
</dbReference>
<dbReference type="InterPro" id="IPR036770">
    <property type="entry name" value="Ankyrin_rpt-contain_sf"/>
</dbReference>
<evidence type="ECO:0000313" key="4">
    <source>
        <dbReference type="EMBL" id="STO20444.1"/>
    </source>
</evidence>
<dbReference type="PRINTS" id="PR00420">
    <property type="entry name" value="RNGMNOXGNASE"/>
</dbReference>
<keyword evidence="1" id="KW-0040">ANK repeat</keyword>
<dbReference type="AlphaFoldDB" id="A0A377G6Q3"/>
<evidence type="ECO:0000256" key="3">
    <source>
        <dbReference type="SAM" id="MobiDB-lite"/>
    </source>
</evidence>
<protein>
    <submittedName>
        <fullName evidence="4">Ubiquinone biosynthesis hydroxylase, UbiH/UbiF/VisC/COQ6 family</fullName>
    </submittedName>
</protein>
<accession>A0A377G6Q3</accession>
<dbReference type="GeneID" id="93292865"/>
<keyword evidence="2" id="KW-0175">Coiled coil</keyword>
<feature type="region of interest" description="Disordered" evidence="3">
    <location>
        <begin position="915"/>
        <end position="938"/>
    </location>
</feature>
<keyword evidence="4" id="KW-0830">Ubiquinone</keyword>
<dbReference type="InterPro" id="IPR036188">
    <property type="entry name" value="FAD/NAD-bd_sf"/>
</dbReference>
<evidence type="ECO:0000313" key="5">
    <source>
        <dbReference type="Proteomes" id="UP000254554"/>
    </source>
</evidence>
<dbReference type="STRING" id="1094715.GCA_000236165_01923"/>
<evidence type="ECO:0000256" key="1">
    <source>
        <dbReference type="PROSITE-ProRule" id="PRU00023"/>
    </source>
</evidence>
<organism evidence="4 5">
    <name type="scientific">Fluoribacter dumoffii</name>
    <dbReference type="NCBI Taxonomy" id="463"/>
    <lineage>
        <taxon>Bacteria</taxon>
        <taxon>Pseudomonadati</taxon>
        <taxon>Pseudomonadota</taxon>
        <taxon>Gammaproteobacteria</taxon>
        <taxon>Legionellales</taxon>
        <taxon>Legionellaceae</taxon>
        <taxon>Fluoribacter</taxon>
    </lineage>
</organism>
<dbReference type="SUPFAM" id="SSF51905">
    <property type="entry name" value="FAD/NAD(P)-binding domain"/>
    <property type="match status" value="1"/>
</dbReference>
<feature type="repeat" description="ANK" evidence="1">
    <location>
        <begin position="727"/>
        <end position="759"/>
    </location>
</feature>
<sequence>MYTDPNANPSAPYDLLIVGMGPVGLAAAYETAKKNKNKDNKNKVLIIEKRSESTAAIRPQVIVLEPSRKAQLMDMIGQGESLDERDIAFLDSLSTSAEIKLSTVQRFILNRIKNQSQTGDIGPVEILYETTLKEGVNLGEGEASIITRGQEKQIRFTHLVGADGASSSTLDLVNPSLDEPERIERTTPSDMQHLEKTFHLGAYVKISLKNGQELALPEKEFVSSFLENENDAQVTESQLYFLRFDKSSHEKSQKKSVKLGFIGEIPKEIFDKIQGLNQQISLLDKRIKKLRETISPDRASENSLANLEVQLARTKNQKQNLVLSYVRRSAADYLGINENELAVTITASKTRAEKNNLKILTFQGGSKQANKAATQANGHAFYLIGDAYFTPNYPVGHGLNNGLESAKLLGEVPTGGSSDLPAHMAQYDSLCSKNAAFARLVMQGVRRFRKLDIGRNFVAELLENAVEKREKGDKVDLKKNLSHTIFADAAKPEDSIEIFLKDKFNISHISSLVEKGNLNYDIGFISADCPELKGKSEPEKLQFLQKLSEQNNGIPILIKSLDAENAPKYSLYRFNKEYSQNEAVDILNERLAKGLDNLLERHKVAFTNELNIINNKTVTQDLITKIFSSTVNNADIPLHFLPADNEIEQKIQEWGRFLTKNPSIVKQYRVEISEQLKAIQEVFSNYKNESVNLKFKGLYERFNSIVEKHNNELITLAKKGPNKWDASGRSPLYHVLQYGDLDTIKTILGFGANPNKACKYSCETIFTRRVLEKPEIARVLLVHGANPFNDAKSSYFIASFLGDRQSPYFCPKFGVECLLALADPNCKIKKSDVTKIAESQIVQLKKTLQDKALYELYLDKPYLRTAVARIAELKNIPAPEDQDAQIDLVKEFVDESLDKILKAKKAIFSKNSFFPSPKDTGRAETTPEIVLSEQTLKG</sequence>
<dbReference type="SMART" id="SM00248">
    <property type="entry name" value="ANK"/>
    <property type="match status" value="1"/>
</dbReference>
<dbReference type="RefSeq" id="WP_019349954.1">
    <property type="nucleotide sequence ID" value="NZ_JAPHOO010000002.1"/>
</dbReference>
<dbReference type="EMBL" id="UGGT01000001">
    <property type="protein sequence ID" value="STO20444.1"/>
    <property type="molecule type" value="Genomic_DNA"/>
</dbReference>
<dbReference type="OrthoDB" id="5654384at2"/>
<dbReference type="Gene3D" id="1.25.40.20">
    <property type="entry name" value="Ankyrin repeat-containing domain"/>
    <property type="match status" value="1"/>
</dbReference>